<dbReference type="FunFam" id="3.40.50.1170:FF:000001">
    <property type="entry name" value="L-asparaginase 2"/>
    <property type="match status" value="1"/>
</dbReference>
<keyword evidence="2" id="KW-0378">Hydrolase</keyword>
<evidence type="ECO:0000256" key="5">
    <source>
        <dbReference type="PROSITE-ProRule" id="PRU10100"/>
    </source>
</evidence>
<dbReference type="PIRSF" id="PIRSF001220">
    <property type="entry name" value="L-ASNase_gatD"/>
    <property type="match status" value="1"/>
</dbReference>
<feature type="binding site" evidence="4">
    <location>
        <begin position="96"/>
        <end position="97"/>
    </location>
    <ligand>
        <name>substrate</name>
    </ligand>
</feature>
<dbReference type="Proteomes" id="UP000280344">
    <property type="component" value="Chromosome"/>
</dbReference>
<dbReference type="InterPro" id="IPR027473">
    <property type="entry name" value="L-asparaginase_C"/>
</dbReference>
<dbReference type="InterPro" id="IPR006034">
    <property type="entry name" value="Asparaginase/glutaminase-like"/>
</dbReference>
<dbReference type="KEGG" id="flh:EJ997_12500"/>
<dbReference type="Pfam" id="PF00710">
    <property type="entry name" value="Asparaginase"/>
    <property type="match status" value="1"/>
</dbReference>
<accession>A0A3Q9G5Q8</accession>
<dbReference type="AlphaFoldDB" id="A0A3Q9G5Q8"/>
<dbReference type="CDD" id="cd08964">
    <property type="entry name" value="L-asparaginase_II"/>
    <property type="match status" value="1"/>
</dbReference>
<sequence>MQKGTDDMTLPRISIGALGGTIGMTAGPDGTVTPQLDGDDLVAGVPELAALAQLRTHTVTTKPSPSITLADLGSALEWAHAEVEGGAQGIVLTHGTDTLEETAFILDLVWGRPQPIVLTGAMRSGSRFSSDGPANLASAVVAAASPDARDAGVLVCMNEEVHLARLVTKADSQALESFQSPGAGPLGYVREGVFRRQWHAQRTAIDAVEGSGSAPEDTWRDRPMVNIPIIEAGLADDGALFRALIDHGVGAVVINGSGVGHTSASAAEQVRNAVDHGAAIVVASRTHQSGTARKIYGYAGSESDLMSAGAILAGRLSARKARLALRVLQDVGLSIEEMRDVFERHWGGQA</sequence>
<comment type="similarity">
    <text evidence="1">Belongs to the asparaginase 1 family.</text>
</comment>
<dbReference type="EMBL" id="CP034593">
    <property type="protein sequence ID" value="AZQ78032.1"/>
    <property type="molecule type" value="Genomic_DNA"/>
</dbReference>
<dbReference type="Gene3D" id="3.40.50.1170">
    <property type="entry name" value="L-asparaginase, N-terminal domain"/>
    <property type="match status" value="1"/>
</dbReference>
<dbReference type="PROSITE" id="PS51732">
    <property type="entry name" value="ASN_GLN_ASE_3"/>
    <property type="match status" value="1"/>
</dbReference>
<dbReference type="InterPro" id="IPR004550">
    <property type="entry name" value="AsnASE_II"/>
</dbReference>
<evidence type="ECO:0000313" key="9">
    <source>
        <dbReference type="Proteomes" id="UP000280344"/>
    </source>
</evidence>
<dbReference type="InterPro" id="IPR040919">
    <property type="entry name" value="Asparaginase_C"/>
</dbReference>
<dbReference type="InterPro" id="IPR036152">
    <property type="entry name" value="Asp/glu_Ase-like_sf"/>
</dbReference>
<dbReference type="PRINTS" id="PR00139">
    <property type="entry name" value="ASNGLNASE"/>
</dbReference>
<dbReference type="SUPFAM" id="SSF53774">
    <property type="entry name" value="Glutaminase/Asparaginase"/>
    <property type="match status" value="1"/>
</dbReference>
<dbReference type="PANTHER" id="PTHR11707:SF28">
    <property type="entry name" value="60 KDA LYSOPHOSPHOLIPASE"/>
    <property type="match status" value="1"/>
</dbReference>
<dbReference type="OrthoDB" id="9788068at2"/>
<feature type="domain" description="L-asparaginase N-terminal" evidence="6">
    <location>
        <begin position="12"/>
        <end position="198"/>
    </location>
</feature>
<proteinExistence type="inferred from homology"/>
<feature type="binding site" evidence="4">
    <location>
        <position position="64"/>
    </location>
    <ligand>
        <name>substrate</name>
    </ligand>
</feature>
<feature type="active site" description="O-isoaspartyl threonine intermediate" evidence="3">
    <location>
        <position position="21"/>
    </location>
</feature>
<feature type="domain" description="Asparaginase/glutaminase C-terminal" evidence="7">
    <location>
        <begin position="227"/>
        <end position="342"/>
    </location>
</feature>
<dbReference type="GO" id="GO:0004067">
    <property type="term" value="F:asparaginase activity"/>
    <property type="evidence" value="ECO:0007669"/>
    <property type="project" value="UniProtKB-UniRule"/>
</dbReference>
<dbReference type="InterPro" id="IPR027475">
    <property type="entry name" value="Asparaginase/glutaminase_AS2"/>
</dbReference>
<evidence type="ECO:0000256" key="4">
    <source>
        <dbReference type="PIRSR" id="PIRSR001220-2"/>
    </source>
</evidence>
<name>A0A3Q9G5Q8_9ACTO</name>
<dbReference type="SFLD" id="SFLDS00057">
    <property type="entry name" value="Glutaminase/Asparaginase"/>
    <property type="match status" value="1"/>
</dbReference>
<dbReference type="Pfam" id="PF17763">
    <property type="entry name" value="Asparaginase_C"/>
    <property type="match status" value="1"/>
</dbReference>
<organism evidence="8 9">
    <name type="scientific">Flaviflexus ciconiae</name>
    <dbReference type="NCBI Taxonomy" id="2496867"/>
    <lineage>
        <taxon>Bacteria</taxon>
        <taxon>Bacillati</taxon>
        <taxon>Actinomycetota</taxon>
        <taxon>Actinomycetes</taxon>
        <taxon>Actinomycetales</taxon>
        <taxon>Actinomycetaceae</taxon>
        <taxon>Flaviflexus</taxon>
    </lineage>
</organism>
<feature type="active site" evidence="5">
    <location>
        <position position="96"/>
    </location>
</feature>
<evidence type="ECO:0000259" key="7">
    <source>
        <dbReference type="Pfam" id="PF17763"/>
    </source>
</evidence>
<dbReference type="PANTHER" id="PTHR11707">
    <property type="entry name" value="L-ASPARAGINASE"/>
    <property type="match status" value="1"/>
</dbReference>
<evidence type="ECO:0000259" key="6">
    <source>
        <dbReference type="Pfam" id="PF00710"/>
    </source>
</evidence>
<dbReference type="Gene3D" id="3.40.50.40">
    <property type="match status" value="1"/>
</dbReference>
<dbReference type="PIRSF" id="PIRSF500176">
    <property type="entry name" value="L_ASNase"/>
    <property type="match status" value="1"/>
</dbReference>
<dbReference type="GO" id="GO:0006528">
    <property type="term" value="P:asparagine metabolic process"/>
    <property type="evidence" value="ECO:0007669"/>
    <property type="project" value="InterPro"/>
</dbReference>
<dbReference type="InterPro" id="IPR037152">
    <property type="entry name" value="L-asparaginase_N_sf"/>
</dbReference>
<dbReference type="SMART" id="SM00870">
    <property type="entry name" value="Asparaginase"/>
    <property type="match status" value="1"/>
</dbReference>
<evidence type="ECO:0000256" key="3">
    <source>
        <dbReference type="PIRSR" id="PIRSR001220-1"/>
    </source>
</evidence>
<evidence type="ECO:0000256" key="1">
    <source>
        <dbReference type="ARBA" id="ARBA00010518"/>
    </source>
</evidence>
<reference evidence="8 9" key="1">
    <citation type="submission" date="2018-12" db="EMBL/GenBank/DDBJ databases">
        <title>Complete genome sequence of Flaviflexus sp. H23T48.</title>
        <authorList>
            <person name="Bae J.-W."/>
            <person name="Lee J.-Y."/>
        </authorList>
    </citation>
    <scope>NUCLEOTIDE SEQUENCE [LARGE SCALE GENOMIC DNA]</scope>
    <source>
        <strain evidence="8 9">H23T48</strain>
    </source>
</reference>
<dbReference type="InterPro" id="IPR027474">
    <property type="entry name" value="L-asparaginase_N"/>
</dbReference>
<dbReference type="PROSITE" id="PS00917">
    <property type="entry name" value="ASN_GLN_ASE_2"/>
    <property type="match status" value="1"/>
</dbReference>
<gene>
    <name evidence="8" type="ORF">EJ997_12500</name>
</gene>
<evidence type="ECO:0000313" key="8">
    <source>
        <dbReference type="EMBL" id="AZQ78032.1"/>
    </source>
</evidence>
<evidence type="ECO:0000256" key="2">
    <source>
        <dbReference type="ARBA" id="ARBA00022801"/>
    </source>
</evidence>
<keyword evidence="9" id="KW-1185">Reference proteome</keyword>
<protein>
    <submittedName>
        <fullName evidence="8">Asparaginase</fullName>
    </submittedName>
</protein>